<dbReference type="Proteomes" id="UP001549162">
    <property type="component" value="Unassembled WGS sequence"/>
</dbReference>
<reference evidence="2 3" key="1">
    <citation type="submission" date="2024-06" db="EMBL/GenBank/DDBJ databases">
        <title>Genomic Encyclopedia of Type Strains, Phase IV (KMG-IV): sequencing the most valuable type-strain genomes for metagenomic binning, comparative biology and taxonomic classification.</title>
        <authorList>
            <person name="Goeker M."/>
        </authorList>
    </citation>
    <scope>NUCLEOTIDE SEQUENCE [LARGE SCALE GENOMIC DNA]</scope>
    <source>
        <strain evidence="2 3">DSM 21460</strain>
    </source>
</reference>
<dbReference type="Pfam" id="PF07872">
    <property type="entry name" value="DUF1659"/>
    <property type="match status" value="1"/>
</dbReference>
<accession>A0ABV2J9V6</accession>
<dbReference type="EMBL" id="JBEPMA010000006">
    <property type="protein sequence ID" value="MET3617564.1"/>
    <property type="molecule type" value="Genomic_DNA"/>
</dbReference>
<proteinExistence type="predicted"/>
<keyword evidence="3" id="KW-1185">Reference proteome</keyword>
<gene>
    <name evidence="2" type="ORF">ABID14_001198</name>
</gene>
<evidence type="ECO:0000313" key="2">
    <source>
        <dbReference type="EMBL" id="MET3617564.1"/>
    </source>
</evidence>
<protein>
    <recommendedName>
        <fullName evidence="1">DUF1659 domain-containing protein</fullName>
    </recommendedName>
</protein>
<evidence type="ECO:0000313" key="3">
    <source>
        <dbReference type="Proteomes" id="UP001549162"/>
    </source>
</evidence>
<name>A0ABV2J9V6_9FIRM</name>
<sequence length="66" mass="6979">MADIKLRTVVANQDDSGNTKKRSVALNGINESVGNEDLYQGAGLLAGMLEGELDMAVKVTEEVLGE</sequence>
<dbReference type="InterPro" id="IPR012454">
    <property type="entry name" value="DUF1659"/>
</dbReference>
<organism evidence="2 3">
    <name type="scientific">Peptoniphilus olsenii</name>
    <dbReference type="NCBI Taxonomy" id="411570"/>
    <lineage>
        <taxon>Bacteria</taxon>
        <taxon>Bacillati</taxon>
        <taxon>Bacillota</taxon>
        <taxon>Tissierellia</taxon>
        <taxon>Tissierellales</taxon>
        <taxon>Peptoniphilaceae</taxon>
        <taxon>Peptoniphilus</taxon>
    </lineage>
</organism>
<comment type="caution">
    <text evidence="2">The sequence shown here is derived from an EMBL/GenBank/DDBJ whole genome shotgun (WGS) entry which is preliminary data.</text>
</comment>
<feature type="domain" description="DUF1659" evidence="1">
    <location>
        <begin position="5"/>
        <end position="64"/>
    </location>
</feature>
<evidence type="ECO:0000259" key="1">
    <source>
        <dbReference type="Pfam" id="PF07872"/>
    </source>
</evidence>
<dbReference type="RefSeq" id="WP_354368142.1">
    <property type="nucleotide sequence ID" value="NZ_JBEPMA010000006.1"/>
</dbReference>